<dbReference type="AlphaFoldDB" id="A0A927CI23"/>
<proteinExistence type="predicted"/>
<protein>
    <submittedName>
        <fullName evidence="1">Opine metallophore biosynthesis dehydrogenase</fullName>
    </submittedName>
</protein>
<sequence length="444" mass="49682">MALLQDVLVAGTGPAAIQLAVLLKRWQRSRVGIAGRRSVRSAPFFEALHQSGRTVYVDTSNVKLSSLQGECRLDAVYPEYGRVEEEWDTFILAVTADAFLPVLEQIQSPVLRGFRCVALLSPTFGSSALVRHYLKERGCDAEVISFSTYLGDTRRISESPPNRVHTAAAKRRVYAGSSEKHSEAVEAFRRLYANAGIELAALESALEAETRNISLYVHPPLFMNDFSLGAIFDRPDVPKYVYKLFPEGPITPVLIREMLEQWKEISAIARVLGAKPLNLLQFMVDDNYPVRPESLPRQVIDGFPELEPIHQQYALYVRYASLLIDPYSEPDPGGRYFDFSAVPLRPVFLNHEGAWEIPRMPKEDDYRLKIIQGIARLGGVPCPTIDRFVSRYEHRLLSAASSLSGAHFSESFVPQSFDKDIERIGEELQLGAAARTTLSDPSNP</sequence>
<keyword evidence="2" id="KW-1185">Reference proteome</keyword>
<dbReference type="RefSeq" id="WP_190859826.1">
    <property type="nucleotide sequence ID" value="NZ_JACXIY010000010.1"/>
</dbReference>
<name>A0A927CI23_9BACL</name>
<dbReference type="Pfam" id="PF10100">
    <property type="entry name" value="Staph_opine_DH"/>
    <property type="match status" value="1"/>
</dbReference>
<dbReference type="InterPro" id="IPR016935">
    <property type="entry name" value="Opine_metallophore_DH"/>
</dbReference>
<organism evidence="1 2">
    <name type="scientific">Paenibacillus arenilitoris</name>
    <dbReference type="NCBI Taxonomy" id="2772299"/>
    <lineage>
        <taxon>Bacteria</taxon>
        <taxon>Bacillati</taxon>
        <taxon>Bacillota</taxon>
        <taxon>Bacilli</taxon>
        <taxon>Bacillales</taxon>
        <taxon>Paenibacillaceae</taxon>
        <taxon>Paenibacillus</taxon>
    </lineage>
</organism>
<dbReference type="Proteomes" id="UP000632125">
    <property type="component" value="Unassembled WGS sequence"/>
</dbReference>
<comment type="caution">
    <text evidence="1">The sequence shown here is derived from an EMBL/GenBank/DDBJ whole genome shotgun (WGS) entry which is preliminary data.</text>
</comment>
<accession>A0A927CI23</accession>
<dbReference type="EMBL" id="JACXIY010000010">
    <property type="protein sequence ID" value="MBD2868483.1"/>
    <property type="molecule type" value="Genomic_DNA"/>
</dbReference>
<evidence type="ECO:0000313" key="2">
    <source>
        <dbReference type="Proteomes" id="UP000632125"/>
    </source>
</evidence>
<dbReference type="Gene3D" id="3.40.50.720">
    <property type="entry name" value="NAD(P)-binding Rossmann-like Domain"/>
    <property type="match status" value="1"/>
</dbReference>
<evidence type="ECO:0000313" key="1">
    <source>
        <dbReference type="EMBL" id="MBD2868483.1"/>
    </source>
</evidence>
<reference evidence="1" key="1">
    <citation type="submission" date="2020-09" db="EMBL/GenBank/DDBJ databases">
        <title>A novel bacterium of genus Paenibacillus, isolated from South China Sea.</title>
        <authorList>
            <person name="Huang H."/>
            <person name="Mo K."/>
            <person name="Hu Y."/>
        </authorList>
    </citation>
    <scope>NUCLEOTIDE SEQUENCE</scope>
    <source>
        <strain evidence="1">IB182493</strain>
    </source>
</reference>
<gene>
    <name evidence="1" type="ORF">IDH41_07835</name>
</gene>